<dbReference type="GO" id="GO:0030163">
    <property type="term" value="P:protein catabolic process"/>
    <property type="evidence" value="ECO:0007669"/>
    <property type="project" value="UniProtKB-ARBA"/>
</dbReference>
<organism evidence="3 4">
    <name type="scientific">Ceratosolen solmsi marchali</name>
    <dbReference type="NCBI Taxonomy" id="326594"/>
    <lineage>
        <taxon>Eukaryota</taxon>
        <taxon>Metazoa</taxon>
        <taxon>Ecdysozoa</taxon>
        <taxon>Arthropoda</taxon>
        <taxon>Hexapoda</taxon>
        <taxon>Insecta</taxon>
        <taxon>Pterygota</taxon>
        <taxon>Neoptera</taxon>
        <taxon>Endopterygota</taxon>
        <taxon>Hymenoptera</taxon>
        <taxon>Apocrita</taxon>
        <taxon>Proctotrupomorpha</taxon>
        <taxon>Chalcidoidea</taxon>
        <taxon>Agaonidae</taxon>
        <taxon>Agaoninae</taxon>
        <taxon>Ceratosolen</taxon>
    </lineage>
</organism>
<dbReference type="PANTHER" id="PTHR24413">
    <property type="entry name" value="SPECKLE-TYPE POZ PROTEIN"/>
    <property type="match status" value="1"/>
</dbReference>
<dbReference type="InterPro" id="IPR002083">
    <property type="entry name" value="MATH/TRAF_dom"/>
</dbReference>
<sequence>MQKSVIVGGYFLYNIIYIFNAMNTMASTSVDEWKVTYPIELSTNISWTIHNFSAIDTNAFDSPIFEPLVNHNEHQFKIKINTRDGPMRNSIGIHLLWNCVDMEKLEIKFRFRFKSEVSDLIITRELRQLFNNSFKGWGLTQATPRNKLVNQHPNSQHPMKDTVTIYADISFWDFINNDDKTNSKKVTRSICNKNDIRALNVLHAIGKFLNYNKYSDVTFVVNGQSFPAHMAILAAHSSVFDRIFERIKQNLDEPIVYLNNFNYDAFYEVMRYLYTGRIKNLEKYADEISRIAISFKINNLKDIIKESSNKGLNFSNNDFSNLVSSDEYNKHENVNLNNNDFDNV</sequence>
<dbReference type="SUPFAM" id="SSF54695">
    <property type="entry name" value="POZ domain"/>
    <property type="match status" value="1"/>
</dbReference>
<protein>
    <submittedName>
        <fullName evidence="4">Speckle-type POZ protein-like</fullName>
    </submittedName>
</protein>
<dbReference type="Proteomes" id="UP000695007">
    <property type="component" value="Unplaced"/>
</dbReference>
<dbReference type="CDD" id="cd00121">
    <property type="entry name" value="MATH"/>
    <property type="match status" value="1"/>
</dbReference>
<dbReference type="GeneID" id="105360636"/>
<evidence type="ECO:0000259" key="2">
    <source>
        <dbReference type="PROSITE" id="PS50144"/>
    </source>
</evidence>
<gene>
    <name evidence="4" type="primary">LOC105360636</name>
</gene>
<reference evidence="4" key="1">
    <citation type="submission" date="2025-08" db="UniProtKB">
        <authorList>
            <consortium name="RefSeq"/>
        </authorList>
    </citation>
    <scope>IDENTIFICATION</scope>
</reference>
<name>A0AAJ7DT11_9HYME</name>
<feature type="domain" description="MATH" evidence="2">
    <location>
        <begin position="42"/>
        <end position="169"/>
    </location>
</feature>
<dbReference type="Pfam" id="PF00651">
    <property type="entry name" value="BTB"/>
    <property type="match status" value="1"/>
</dbReference>
<dbReference type="Gene3D" id="2.60.210.10">
    <property type="entry name" value="Apoptosis, Tumor Necrosis Factor Receptor Associated Protein 2, Chain A"/>
    <property type="match status" value="1"/>
</dbReference>
<evidence type="ECO:0000313" key="4">
    <source>
        <dbReference type="RefSeq" id="XP_011495899.1"/>
    </source>
</evidence>
<evidence type="ECO:0000313" key="3">
    <source>
        <dbReference type="Proteomes" id="UP000695007"/>
    </source>
</evidence>
<keyword evidence="3" id="KW-1185">Reference proteome</keyword>
<proteinExistence type="predicted"/>
<dbReference type="PROSITE" id="PS50144">
    <property type="entry name" value="MATH"/>
    <property type="match status" value="1"/>
</dbReference>
<feature type="domain" description="BTB" evidence="1">
    <location>
        <begin position="215"/>
        <end position="282"/>
    </location>
</feature>
<evidence type="ECO:0000259" key="1">
    <source>
        <dbReference type="PROSITE" id="PS50097"/>
    </source>
</evidence>
<accession>A0AAJ7DT11</accession>
<dbReference type="InterPro" id="IPR011333">
    <property type="entry name" value="SKP1/BTB/POZ_sf"/>
</dbReference>
<dbReference type="SUPFAM" id="SSF49599">
    <property type="entry name" value="TRAF domain-like"/>
    <property type="match status" value="1"/>
</dbReference>
<dbReference type="KEGG" id="csol:105360636"/>
<dbReference type="RefSeq" id="XP_011495899.1">
    <property type="nucleotide sequence ID" value="XM_011497597.1"/>
</dbReference>
<dbReference type="Gene3D" id="3.30.710.10">
    <property type="entry name" value="Potassium Channel Kv1.1, Chain A"/>
    <property type="match status" value="1"/>
</dbReference>
<dbReference type="AlphaFoldDB" id="A0AAJ7DT11"/>
<dbReference type="PROSITE" id="PS50097">
    <property type="entry name" value="BTB"/>
    <property type="match status" value="1"/>
</dbReference>
<dbReference type="SMART" id="SM00225">
    <property type="entry name" value="BTB"/>
    <property type="match status" value="1"/>
</dbReference>
<dbReference type="InterPro" id="IPR000210">
    <property type="entry name" value="BTB/POZ_dom"/>
</dbReference>
<dbReference type="InterPro" id="IPR008974">
    <property type="entry name" value="TRAF-like"/>
</dbReference>